<organism evidence="2 3">
    <name type="scientific">Alectoria fallacina</name>
    <dbReference type="NCBI Taxonomy" id="1903189"/>
    <lineage>
        <taxon>Eukaryota</taxon>
        <taxon>Fungi</taxon>
        <taxon>Dikarya</taxon>
        <taxon>Ascomycota</taxon>
        <taxon>Pezizomycotina</taxon>
        <taxon>Lecanoromycetes</taxon>
        <taxon>OSLEUM clade</taxon>
        <taxon>Lecanoromycetidae</taxon>
        <taxon>Lecanorales</taxon>
        <taxon>Lecanorineae</taxon>
        <taxon>Parmeliaceae</taxon>
        <taxon>Alectoria</taxon>
    </lineage>
</organism>
<reference evidence="2" key="1">
    <citation type="submission" date="2021-03" db="EMBL/GenBank/DDBJ databases">
        <authorList>
            <person name="Tagirdzhanova G."/>
        </authorList>
    </citation>
    <scope>NUCLEOTIDE SEQUENCE</scope>
</reference>
<feature type="compositionally biased region" description="Low complexity" evidence="1">
    <location>
        <begin position="190"/>
        <end position="199"/>
    </location>
</feature>
<comment type="caution">
    <text evidence="2">The sequence shown here is derived from an EMBL/GenBank/DDBJ whole genome shotgun (WGS) entry which is preliminary data.</text>
</comment>
<dbReference type="OrthoDB" id="5337482at2759"/>
<keyword evidence="3" id="KW-1185">Reference proteome</keyword>
<name>A0A8H3JB97_9LECA</name>
<evidence type="ECO:0000313" key="2">
    <source>
        <dbReference type="EMBL" id="CAF9943838.1"/>
    </source>
</evidence>
<gene>
    <name evidence="2" type="ORF">ALECFALPRED_001471</name>
</gene>
<dbReference type="AlphaFoldDB" id="A0A8H3JB97"/>
<dbReference type="Proteomes" id="UP000664203">
    <property type="component" value="Unassembled WGS sequence"/>
</dbReference>
<feature type="region of interest" description="Disordered" evidence="1">
    <location>
        <begin position="190"/>
        <end position="209"/>
    </location>
</feature>
<accession>A0A8H3JB97</accession>
<evidence type="ECO:0000256" key="1">
    <source>
        <dbReference type="SAM" id="MobiDB-lite"/>
    </source>
</evidence>
<protein>
    <submittedName>
        <fullName evidence="2">Uncharacterized protein</fullName>
    </submittedName>
</protein>
<dbReference type="EMBL" id="CAJPDR010001347">
    <property type="protein sequence ID" value="CAF9943838.1"/>
    <property type="molecule type" value="Genomic_DNA"/>
</dbReference>
<sequence>MVLPPELRPFTANRGDFLYKTAVEAEWIRLPSSIDDWKHNCCIKLDRGVMLRQKHLGRGSMCHVKLILEPPTIKTEEDQLTIEATCVVVGDPICSAYDQRKGEAKATAIEHAKTLPLALLEKTIVAVKLRNLSGKSIDRQGAGTPDNNKLGERIWALIDRGYRAAGVAAPSDVSGASQANKLWAVFPGPANGSSASGGPCEKPADTRPPKARLQARRLAMEEGEVQLRQGLEDGRQALLRAVTTAFNAEWDKKVAAMVTKHRARSAATME</sequence>
<proteinExistence type="predicted"/>
<evidence type="ECO:0000313" key="3">
    <source>
        <dbReference type="Proteomes" id="UP000664203"/>
    </source>
</evidence>